<organism evidence="1 2">
    <name type="scientific">Candidatus Magasanikbacteria bacterium CG10_big_fil_rev_8_21_14_0_10_38_6</name>
    <dbReference type="NCBI Taxonomy" id="1974647"/>
    <lineage>
        <taxon>Bacteria</taxon>
        <taxon>Candidatus Magasanikiibacteriota</taxon>
    </lineage>
</organism>
<protein>
    <submittedName>
        <fullName evidence="1">Uncharacterized protein</fullName>
    </submittedName>
</protein>
<dbReference type="AlphaFoldDB" id="A0A2M6P0B2"/>
<proteinExistence type="predicted"/>
<dbReference type="EMBL" id="PFBW01000176">
    <property type="protein sequence ID" value="PIR77156.1"/>
    <property type="molecule type" value="Genomic_DNA"/>
</dbReference>
<sequence>MDSLLTIAEHSVWYERGYRFMVWWFLRNKQLYMHTVFSREHIVLAVQEFLDWFETPEVLLWHIDHFGESWVQKNRQHGDRLIEHICLLLPQDTSYL</sequence>
<dbReference type="Proteomes" id="UP000228528">
    <property type="component" value="Unassembled WGS sequence"/>
</dbReference>
<name>A0A2M6P0B2_9BACT</name>
<evidence type="ECO:0000313" key="1">
    <source>
        <dbReference type="EMBL" id="PIR77156.1"/>
    </source>
</evidence>
<feature type="non-terminal residue" evidence="1">
    <location>
        <position position="1"/>
    </location>
</feature>
<comment type="caution">
    <text evidence="1">The sequence shown here is derived from an EMBL/GenBank/DDBJ whole genome shotgun (WGS) entry which is preliminary data.</text>
</comment>
<accession>A0A2M6P0B2</accession>
<evidence type="ECO:0000313" key="2">
    <source>
        <dbReference type="Proteomes" id="UP000228528"/>
    </source>
</evidence>
<gene>
    <name evidence="1" type="ORF">COU30_04010</name>
</gene>
<reference evidence="2" key="1">
    <citation type="submission" date="2017-09" db="EMBL/GenBank/DDBJ databases">
        <title>Depth-based differentiation of microbial function through sediment-hosted aquifers and enrichment of novel symbionts in the deep terrestrial subsurface.</title>
        <authorList>
            <person name="Probst A.J."/>
            <person name="Ladd B."/>
            <person name="Jarett J.K."/>
            <person name="Geller-Mcgrath D.E."/>
            <person name="Sieber C.M.K."/>
            <person name="Emerson J.B."/>
            <person name="Anantharaman K."/>
            <person name="Thomas B.C."/>
            <person name="Malmstrom R."/>
            <person name="Stieglmeier M."/>
            <person name="Klingl A."/>
            <person name="Woyke T."/>
            <person name="Ryan C.M."/>
            <person name="Banfield J.F."/>
        </authorList>
    </citation>
    <scope>NUCLEOTIDE SEQUENCE [LARGE SCALE GENOMIC DNA]</scope>
</reference>